<name>A0ABY8GGG3_EDWIC</name>
<dbReference type="InterPro" id="IPR019468">
    <property type="entry name" value="AdenyloSucc_lyase_C"/>
</dbReference>
<feature type="domain" description="Adenylosuccinate lyase C-terminal" evidence="2">
    <location>
        <begin position="375"/>
        <end position="454"/>
    </location>
</feature>
<evidence type="ECO:0000259" key="2">
    <source>
        <dbReference type="SMART" id="SM00998"/>
    </source>
</evidence>
<evidence type="ECO:0000313" key="4">
    <source>
        <dbReference type="Proteomes" id="UP001222680"/>
    </source>
</evidence>
<organism evidence="3 4">
    <name type="scientific">Edwardsiella ictaluri</name>
    <dbReference type="NCBI Taxonomy" id="67780"/>
    <lineage>
        <taxon>Bacteria</taxon>
        <taxon>Pseudomonadati</taxon>
        <taxon>Pseudomonadota</taxon>
        <taxon>Gammaproteobacteria</taxon>
        <taxon>Enterobacterales</taxon>
        <taxon>Hafniaceae</taxon>
        <taxon>Edwardsiella</taxon>
    </lineage>
</organism>
<dbReference type="PROSITE" id="PS00163">
    <property type="entry name" value="FUMARATE_LYASES"/>
    <property type="match status" value="1"/>
</dbReference>
<proteinExistence type="predicted"/>
<dbReference type="EMBL" id="CP092014">
    <property type="protein sequence ID" value="WFN96393.1"/>
    <property type="molecule type" value="Genomic_DNA"/>
</dbReference>
<dbReference type="PRINTS" id="PR00149">
    <property type="entry name" value="FUMRATELYASE"/>
</dbReference>
<dbReference type="Gene3D" id="1.10.40.30">
    <property type="entry name" value="Fumarase/aspartase (C-terminal domain)"/>
    <property type="match status" value="1"/>
</dbReference>
<dbReference type="GO" id="GO:0016829">
    <property type="term" value="F:lyase activity"/>
    <property type="evidence" value="ECO:0007669"/>
    <property type="project" value="UniProtKB-KW"/>
</dbReference>
<dbReference type="InterPro" id="IPR000362">
    <property type="entry name" value="Fumarate_lyase_fam"/>
</dbReference>
<dbReference type="Pfam" id="PF00206">
    <property type="entry name" value="Lyase_1"/>
    <property type="match status" value="1"/>
</dbReference>
<keyword evidence="4" id="KW-1185">Reference proteome</keyword>
<dbReference type="Pfam" id="PF10397">
    <property type="entry name" value="ADSL_C"/>
    <property type="match status" value="1"/>
</dbReference>
<accession>A0ABY8GGG3</accession>
<dbReference type="InterPro" id="IPR022761">
    <property type="entry name" value="Fumarate_lyase_N"/>
</dbReference>
<dbReference type="Gene3D" id="1.20.200.10">
    <property type="entry name" value="Fumarase/aspartase (Central domain)"/>
    <property type="match status" value="1"/>
</dbReference>
<dbReference type="SUPFAM" id="SSF48557">
    <property type="entry name" value="L-aspartase-like"/>
    <property type="match status" value="1"/>
</dbReference>
<dbReference type="InterPro" id="IPR020557">
    <property type="entry name" value="Fumarate_lyase_CS"/>
</dbReference>
<sequence length="464" mass="51579">MDSTIRRLNTMSTGVFDSALLKNLWSTEEMREIFSDNIRIQMWLDYEAALAIEQAELGIIPSEAADEIVACANVECLDMDYILEQVRLTKHPLVPTIRGLEHACAKGFGEYVHFGPTTQDVMDTGMMLQFKMAHNVFLRELKSIGRALLTLSETHRNTPMAGRTLALQAIPITFGHKSAIWLAEITRHYERLVQLEPRFFVGSVVGAVGSKASFGERADELERRVLSRLGLNVPEISWQPARDRFCEYGMVLGMIGATLGKIANEILLLAHNELDEVAEPFAKGQVGSSTMPHKRNPATTENAACVSNTLKGNVSLLLDLMKHQHERDGAIWKMEWKVLPEICLMLSIILDNMKFTLSGLVVNKNKMRSNLDLLGGFMLAERVMFILSEKAGKQTAHELIYEAAMQGLEGGTTFAHALTENPRIMAILSQSELNAALDPTTYIGNAPEQVDQVIAQVNAKGWLN</sequence>
<dbReference type="PANTHER" id="PTHR43172">
    <property type="entry name" value="ADENYLOSUCCINATE LYASE"/>
    <property type="match status" value="1"/>
</dbReference>
<dbReference type="Proteomes" id="UP001222680">
    <property type="component" value="Chromosome"/>
</dbReference>
<dbReference type="InterPro" id="IPR008948">
    <property type="entry name" value="L-Aspartase-like"/>
</dbReference>
<evidence type="ECO:0000256" key="1">
    <source>
        <dbReference type="ARBA" id="ARBA00023239"/>
    </source>
</evidence>
<dbReference type="SMART" id="SM00998">
    <property type="entry name" value="ADSL_C"/>
    <property type="match status" value="1"/>
</dbReference>
<dbReference type="CDD" id="cd01597">
    <property type="entry name" value="pCLME"/>
    <property type="match status" value="1"/>
</dbReference>
<reference evidence="3 4" key="1">
    <citation type="submission" date="2022-02" db="EMBL/GenBank/DDBJ databases">
        <title>Phenotypic, genotypic and serological characterization of Edwardsiella ictaluri from catfish and ornamental fish species.</title>
        <authorList>
            <person name="Rose D."/>
            <person name="Tekedar H.C."/>
            <person name="Waldbieser G.C."/>
            <person name="Aarattuthodi S."/>
            <person name="Griffin M.J."/>
        </authorList>
    </citation>
    <scope>NUCLEOTIDE SEQUENCE [LARGE SCALE GENOMIC DNA]</scope>
    <source>
        <strain evidence="3 4">13 TAL-140 K3</strain>
    </source>
</reference>
<keyword evidence="1 3" id="KW-0456">Lyase</keyword>
<evidence type="ECO:0000313" key="3">
    <source>
        <dbReference type="EMBL" id="WFN96393.1"/>
    </source>
</evidence>
<gene>
    <name evidence="3" type="primary">purB</name>
    <name evidence="3" type="ORF">MAY91_16915</name>
</gene>
<dbReference type="InterPro" id="IPR004769">
    <property type="entry name" value="Pur_lyase"/>
</dbReference>
<dbReference type="PRINTS" id="PR00145">
    <property type="entry name" value="ARGSUCLYASE"/>
</dbReference>
<protein>
    <submittedName>
        <fullName evidence="3">Adenylosuccinate lyase</fullName>
        <ecNumber evidence="3">4.3.2.2</ecNumber>
    </submittedName>
</protein>
<dbReference type="PANTHER" id="PTHR43172:SF1">
    <property type="entry name" value="ADENYLOSUCCINATE LYASE"/>
    <property type="match status" value="1"/>
</dbReference>
<dbReference type="NCBIfam" id="TIGR00928">
    <property type="entry name" value="purB"/>
    <property type="match status" value="1"/>
</dbReference>
<dbReference type="EC" id="4.3.2.2" evidence="3"/>